<evidence type="ECO:0000313" key="1">
    <source>
        <dbReference type="EMBL" id="QYA18815.1"/>
    </source>
</evidence>
<reference evidence="1" key="1">
    <citation type="submission" date="2021-06" db="EMBL/GenBank/DDBJ databases">
        <authorList>
            <person name="Rolland C."/>
        </authorList>
    </citation>
    <scope>NUCLEOTIDE SEQUENCE</scope>
    <source>
        <strain evidence="1">347.936635</strain>
    </source>
</reference>
<proteinExistence type="predicted"/>
<organism evidence="1">
    <name type="scientific">Clandestinovirus</name>
    <dbReference type="NCBI Taxonomy" id="2831644"/>
    <lineage>
        <taxon>Viruses</taxon>
    </lineage>
</organism>
<dbReference type="EMBL" id="MZ420154">
    <property type="protein sequence ID" value="QYA18815.1"/>
    <property type="molecule type" value="Genomic_DNA"/>
</dbReference>
<accession>A0A8F8PMS9</accession>
<gene>
    <name evidence="1" type="ORF">KOM_12_547</name>
</gene>
<protein>
    <submittedName>
        <fullName evidence="1">Uncharacterized protein</fullName>
    </submittedName>
</protein>
<name>A0A8F8PMS9_9VIRU</name>
<sequence>MADRIPEYVRLSDYIALLKNKGYRTENPFISTIPLHPPHNVVVLRSIYCDTPAEDTNSWDVLSIYKEGHVEGTSGWKSRRGSLFPNMEMSYRSKIDFLGDLLDALDSLAANHPNAAVVIHGRAILAGDNLELPEIRKCNERSQYLELTLVREKEDKLALLQSSTFNRRLLKLRQLERLCETINRHGSNDPETRIQYAKANFQAGDYSRHGFQLFFVGSECFTSIESISHRWPDQTMLPPHSTNHPIMNAFIHCYPHETHINIKRCVLTPAQLKEMEPKTPANLFGNLQAQREKEVKREETFVVISEKLVDYVHKHHPFDRAEIMSMIDEEYKETDQLSDIIRKLTKRREIRDKDVVLFTMPARIVNRQ</sequence>